<feature type="region of interest" description="Disordered" evidence="1">
    <location>
        <begin position="50"/>
        <end position="87"/>
    </location>
</feature>
<reference evidence="2 3" key="1">
    <citation type="submission" date="2017-10" db="EMBL/GenBank/DDBJ databases">
        <title>Analysis of the genome sequences of Rhizobium populations associated to common bean (phaseolus vulgaris).</title>
        <authorList>
            <person name="Bustos P."/>
            <person name="Santamaria R.I."/>
            <person name="Miranda-Sanchez F."/>
            <person name="Perez-Carrascal O."/>
            <person name="Juarez S."/>
            <person name="Lozano L."/>
            <person name="Martinez-Flores I."/>
            <person name="Vinuesa P."/>
            <person name="Martinez-Romero E."/>
            <person name="Cevallos M.A."/>
            <person name="Romero D."/>
            <person name="Davila G."/>
            <person name="Gonzalez V."/>
        </authorList>
    </citation>
    <scope>NUCLEOTIDE SEQUENCE [LARGE SCALE GENOMIC DNA]</scope>
    <source>
        <strain evidence="2 3">NXT3</strain>
        <plasmid evidence="3">Plasmid psfrenxt3c</plasmid>
    </source>
</reference>
<dbReference type="AlphaFoldDB" id="A0A2L0HCT6"/>
<proteinExistence type="predicted"/>
<protein>
    <submittedName>
        <fullName evidence="2">Antitoxin protein</fullName>
    </submittedName>
</protein>
<organism evidence="2 3">
    <name type="scientific">Rhizobium fredii</name>
    <name type="common">Sinorhizobium fredii</name>
    <dbReference type="NCBI Taxonomy" id="380"/>
    <lineage>
        <taxon>Bacteria</taxon>
        <taxon>Pseudomonadati</taxon>
        <taxon>Pseudomonadota</taxon>
        <taxon>Alphaproteobacteria</taxon>
        <taxon>Hyphomicrobiales</taxon>
        <taxon>Rhizobiaceae</taxon>
        <taxon>Sinorhizobium/Ensifer group</taxon>
        <taxon>Sinorhizobium</taxon>
    </lineage>
</organism>
<geneLocation type="plasmid" evidence="3">
    <name>psfrenxt3c</name>
</geneLocation>
<accession>A0A2L0HCT6</accession>
<name>A0A2L0HCT6_RHIFR</name>
<evidence type="ECO:0000313" key="2">
    <source>
        <dbReference type="EMBL" id="AUX79318.1"/>
    </source>
</evidence>
<sequence>MKEAIERRRKTETPRQTAARLREKYGVKLAPRQKSRSRVRLSTNCWKADVRRCHASSSRSSPTSRRRSASPMPSDCEGRVHVASRGA</sequence>
<feature type="compositionally biased region" description="Low complexity" evidence="1">
    <location>
        <begin position="56"/>
        <end position="74"/>
    </location>
</feature>
<evidence type="ECO:0000313" key="3">
    <source>
        <dbReference type="Proteomes" id="UP000239340"/>
    </source>
</evidence>
<dbReference type="Proteomes" id="UP000239340">
    <property type="component" value="Plasmid pSfreNXT3c"/>
</dbReference>
<keyword evidence="2" id="KW-0614">Plasmid</keyword>
<evidence type="ECO:0000256" key="1">
    <source>
        <dbReference type="SAM" id="MobiDB-lite"/>
    </source>
</evidence>
<dbReference type="EMBL" id="CP024310">
    <property type="protein sequence ID" value="AUX79318.1"/>
    <property type="molecule type" value="Genomic_DNA"/>
</dbReference>
<gene>
    <name evidence="2" type="ORF">NXT3_PC00141</name>
</gene>